<protein>
    <submittedName>
        <fullName evidence="2">Uncharacterized protein</fullName>
    </submittedName>
</protein>
<comment type="caution">
    <text evidence="2">The sequence shown here is derived from an EMBL/GenBank/DDBJ whole genome shotgun (WGS) entry which is preliminary data.</text>
</comment>
<dbReference type="EMBL" id="JWZT01001541">
    <property type="protein sequence ID" value="KII71939.1"/>
    <property type="molecule type" value="Genomic_DNA"/>
</dbReference>
<feature type="region of interest" description="Disordered" evidence="1">
    <location>
        <begin position="110"/>
        <end position="134"/>
    </location>
</feature>
<evidence type="ECO:0000256" key="1">
    <source>
        <dbReference type="SAM" id="MobiDB-lite"/>
    </source>
</evidence>
<evidence type="ECO:0000313" key="3">
    <source>
        <dbReference type="Proteomes" id="UP000031668"/>
    </source>
</evidence>
<proteinExistence type="predicted"/>
<reference evidence="2 3" key="1">
    <citation type="journal article" date="2014" name="Genome Biol. Evol.">
        <title>The genome of the myxosporean Thelohanellus kitauei shows adaptations to nutrient acquisition within its fish host.</title>
        <authorList>
            <person name="Yang Y."/>
            <person name="Xiong J."/>
            <person name="Zhou Z."/>
            <person name="Huo F."/>
            <person name="Miao W."/>
            <person name="Ran C."/>
            <person name="Liu Y."/>
            <person name="Zhang J."/>
            <person name="Feng J."/>
            <person name="Wang M."/>
            <person name="Wang M."/>
            <person name="Wang L."/>
            <person name="Yao B."/>
        </authorList>
    </citation>
    <scope>NUCLEOTIDE SEQUENCE [LARGE SCALE GENOMIC DNA]</scope>
    <source>
        <strain evidence="2">Wuqing</strain>
    </source>
</reference>
<keyword evidence="3" id="KW-1185">Reference proteome</keyword>
<sequence>MTELSSEVNEYIEYESTSPDLVIELTKSSNAWMLAQSILALRELVEERKKDLEELCSGTLDSVEQLINDYQEEHERLKLDLEYKKIAEIEANGRFFYCLRQKLQDQKTEYTRKVDENNSRTLPDRGRTSRNDKYVQQAISCKLRKRKNELNSSEKKSKHGVSIF</sequence>
<evidence type="ECO:0000313" key="2">
    <source>
        <dbReference type="EMBL" id="KII71939.1"/>
    </source>
</evidence>
<feature type="compositionally biased region" description="Basic and acidic residues" evidence="1">
    <location>
        <begin position="110"/>
        <end position="133"/>
    </location>
</feature>
<accession>A0A0C2J223</accession>
<dbReference type="AlphaFoldDB" id="A0A0C2J223"/>
<dbReference type="Proteomes" id="UP000031668">
    <property type="component" value="Unassembled WGS sequence"/>
</dbReference>
<organism evidence="2 3">
    <name type="scientific">Thelohanellus kitauei</name>
    <name type="common">Myxosporean</name>
    <dbReference type="NCBI Taxonomy" id="669202"/>
    <lineage>
        <taxon>Eukaryota</taxon>
        <taxon>Metazoa</taxon>
        <taxon>Cnidaria</taxon>
        <taxon>Myxozoa</taxon>
        <taxon>Myxosporea</taxon>
        <taxon>Bivalvulida</taxon>
        <taxon>Platysporina</taxon>
        <taxon>Myxobolidae</taxon>
        <taxon>Thelohanellus</taxon>
    </lineage>
</organism>
<gene>
    <name evidence="2" type="ORF">RF11_13662</name>
</gene>
<name>A0A0C2J223_THEKT</name>